<feature type="region of interest" description="Disordered" evidence="1">
    <location>
        <begin position="175"/>
        <end position="196"/>
    </location>
</feature>
<feature type="region of interest" description="Disordered" evidence="1">
    <location>
        <begin position="125"/>
        <end position="159"/>
    </location>
</feature>
<name>A0A9W8XAT0_9PLEO</name>
<gene>
    <name evidence="2" type="ORF">N0V89_012514</name>
</gene>
<evidence type="ECO:0000313" key="2">
    <source>
        <dbReference type="EMBL" id="KAJ4344770.1"/>
    </source>
</evidence>
<evidence type="ECO:0000256" key="1">
    <source>
        <dbReference type="SAM" id="MobiDB-lite"/>
    </source>
</evidence>
<sequence length="422" mass="44101">MSSPPADPSPSASAQKNPMSWSAVVKKASSTKGQPSADKTTSAKTPASTTEKPTPAGKPSPVNANRARMLPSYATAHLSPVIGSIGSRLGEARVGPPPAASSAPFHAGGVAPSASFYPAAPNTYPGFYQPPQEPTEAQSSGKVTKPFAKEAGGHSNAERWVRTERAAASARAAAMTPQASVPAVSASVSGPLAGGSRSSINAAVDPNATLPAYGDGGPSAVRRSTTSGNAITPAVPNFVLGGSRTIDAHKRASSGPSGPSVAIGSERESGALILSDVPQRRLIALTLSLVRSAIAKQIRTDNKYEAFKEFLDRVCPIGGGVPELDEWIPSIAFAYWYPMTDHDWMIYGHVVGHFKLSEEADNVLGSVTAAGFDRVNTTFDSAILFPLRGPVDQLMRDLAVRFNLNKPYDVNKEKKDRNSDPC</sequence>
<protein>
    <submittedName>
        <fullName evidence="2">Uncharacterized protein</fullName>
    </submittedName>
</protein>
<dbReference type="GeneID" id="80916044"/>
<reference evidence="2" key="1">
    <citation type="submission" date="2022-10" db="EMBL/GenBank/DDBJ databases">
        <title>Tapping the CABI collections for fungal endophytes: first genome assemblies for Collariella, Neodidymelliopsis, Ascochyta clinopodiicola, Didymella pomorum, Didymosphaeria variabile, Neocosmospora piperis and Neocucurbitaria cava.</title>
        <authorList>
            <person name="Hill R."/>
        </authorList>
    </citation>
    <scope>NUCLEOTIDE SEQUENCE</scope>
    <source>
        <strain evidence="2">IMI 356815</strain>
    </source>
</reference>
<organism evidence="2 3">
    <name type="scientific">Didymosphaeria variabile</name>
    <dbReference type="NCBI Taxonomy" id="1932322"/>
    <lineage>
        <taxon>Eukaryota</taxon>
        <taxon>Fungi</taxon>
        <taxon>Dikarya</taxon>
        <taxon>Ascomycota</taxon>
        <taxon>Pezizomycotina</taxon>
        <taxon>Dothideomycetes</taxon>
        <taxon>Pleosporomycetidae</taxon>
        <taxon>Pleosporales</taxon>
        <taxon>Massarineae</taxon>
        <taxon>Didymosphaeriaceae</taxon>
        <taxon>Didymosphaeria</taxon>
    </lineage>
</organism>
<dbReference type="Proteomes" id="UP001140513">
    <property type="component" value="Unassembled WGS sequence"/>
</dbReference>
<evidence type="ECO:0000313" key="3">
    <source>
        <dbReference type="Proteomes" id="UP001140513"/>
    </source>
</evidence>
<dbReference type="OrthoDB" id="3796611at2759"/>
<feature type="compositionally biased region" description="Low complexity" evidence="1">
    <location>
        <begin position="36"/>
        <end position="52"/>
    </location>
</feature>
<keyword evidence="3" id="KW-1185">Reference proteome</keyword>
<dbReference type="RefSeq" id="XP_056065222.1">
    <property type="nucleotide sequence ID" value="XM_056221235.1"/>
</dbReference>
<comment type="caution">
    <text evidence="2">The sequence shown here is derived from an EMBL/GenBank/DDBJ whole genome shotgun (WGS) entry which is preliminary data.</text>
</comment>
<accession>A0A9W8XAT0</accession>
<dbReference type="EMBL" id="JAPEUX010000010">
    <property type="protein sequence ID" value="KAJ4344770.1"/>
    <property type="molecule type" value="Genomic_DNA"/>
</dbReference>
<feature type="compositionally biased region" description="Basic and acidic residues" evidence="1">
    <location>
        <begin position="147"/>
        <end position="159"/>
    </location>
</feature>
<feature type="region of interest" description="Disordered" evidence="1">
    <location>
        <begin position="1"/>
        <end position="71"/>
    </location>
</feature>
<dbReference type="AlphaFoldDB" id="A0A9W8XAT0"/>
<proteinExistence type="predicted"/>